<dbReference type="PROSITE" id="PS50076">
    <property type="entry name" value="DNAJ_2"/>
    <property type="match status" value="1"/>
</dbReference>
<protein>
    <submittedName>
        <fullName evidence="3">DnaJ-class molecular chaperone with C-terminal Zn finger domain</fullName>
    </submittedName>
</protein>
<feature type="compositionally biased region" description="Pro residues" evidence="1">
    <location>
        <begin position="404"/>
        <end position="421"/>
    </location>
</feature>
<name>G2LEM2_CHLTF</name>
<feature type="compositionally biased region" description="Pro residues" evidence="1">
    <location>
        <begin position="1"/>
        <end position="10"/>
    </location>
</feature>
<dbReference type="InterPro" id="IPR001623">
    <property type="entry name" value="DnaJ_domain"/>
</dbReference>
<dbReference type="SMART" id="SM00271">
    <property type="entry name" value="DnaJ"/>
    <property type="match status" value="1"/>
</dbReference>
<dbReference type="SUPFAM" id="SSF160246">
    <property type="entry name" value="EspE N-terminal domain-like"/>
    <property type="match status" value="1"/>
</dbReference>
<dbReference type="InterPro" id="IPR025497">
    <property type="entry name" value="PatA-like_N"/>
</dbReference>
<dbReference type="PANTHER" id="PTHR36304:SF4">
    <property type="entry name" value="DUF4388 DOMAIN-CONTAINING PROTEIN"/>
    <property type="match status" value="1"/>
</dbReference>
<organism evidence="3 4">
    <name type="scientific">Chloracidobacterium thermophilum (strain B)</name>
    <dbReference type="NCBI Taxonomy" id="981222"/>
    <lineage>
        <taxon>Bacteria</taxon>
        <taxon>Pseudomonadati</taxon>
        <taxon>Acidobacteriota</taxon>
        <taxon>Terriglobia</taxon>
        <taxon>Terriglobales</taxon>
        <taxon>Acidobacteriaceae</taxon>
        <taxon>Chloracidobacterium</taxon>
    </lineage>
</organism>
<dbReference type="STRING" id="981222.Cabther_A1252"/>
<feature type="region of interest" description="Disordered" evidence="1">
    <location>
        <begin position="1"/>
        <end position="29"/>
    </location>
</feature>
<dbReference type="SUPFAM" id="SSF46565">
    <property type="entry name" value="Chaperone J-domain"/>
    <property type="match status" value="1"/>
</dbReference>
<dbReference type="KEGG" id="ctm:Cabther_A1252"/>
<dbReference type="InterPro" id="IPR036869">
    <property type="entry name" value="J_dom_sf"/>
</dbReference>
<sequence>MPESPQPPTYPAEGTSAAPAAPSPPTTGLLTTVGVPDLLRRAYSERFTGELLLSRGDEQKQIYFETGNIVFAASNQPADRIGASLLRQGLITQADFDRILAQAHEGKRFGQALVEAGLMSERDLITNITFQILDIIYSVFNWTTGNFEFIPGEHRVAEELKLKLTTASIILEGVRRLEDFGIIRRGLGDLNRFIAPSSSPLLRLQTVTLKPFERQLLELITQPLDLLHILVVVNAPPAATLKAIFGLISAGILEQTEPPTLSRDTGKFELPAALRPVIPLATPTTASQAQPAYSPDYAAFRSRLDELWTRIRLNNPHLILNVPVGATLEDINVAYLRLADQFHPDRFLTAPIPLRREVEEAFRHIVQSFEYLRQQALQIRLQRTTGRFTATPHVVRTTGAYPMAPLPPTPPTPPPPAPPPQKRTATRTPNPVKPTGNAEVDAAIDDFLAYLDDQKAPLVVSDSLSLLLRTEPPFALPRERVAEIVAGWAYNQASQRQRPLNEMLLAALEDIRHAERARVLKAFNPDTFYEAFVADLMLFCPPEEQELFQLKLGALRDFLRHA</sequence>
<dbReference type="Pfam" id="PF14332">
    <property type="entry name" value="DUF4388"/>
    <property type="match status" value="1"/>
</dbReference>
<dbReference type="CDD" id="cd06257">
    <property type="entry name" value="DnaJ"/>
    <property type="match status" value="1"/>
</dbReference>
<dbReference type="Pfam" id="PF00226">
    <property type="entry name" value="DnaJ"/>
    <property type="match status" value="1"/>
</dbReference>
<dbReference type="PANTHER" id="PTHR36304">
    <property type="entry name" value="DOMAIN GTPASE-ACTIVATING PROTEIN, PUTATIVE-RELATED-RELATED"/>
    <property type="match status" value="1"/>
</dbReference>
<dbReference type="AlphaFoldDB" id="G2LEM2"/>
<gene>
    <name evidence="3" type="ordered locus">Cabther_A1252</name>
</gene>
<feature type="compositionally biased region" description="Low complexity" evidence="1">
    <location>
        <begin position="11"/>
        <end position="29"/>
    </location>
</feature>
<dbReference type="HOGENOM" id="CLU_484596_0_0_0"/>
<evidence type="ECO:0000256" key="1">
    <source>
        <dbReference type="SAM" id="MobiDB-lite"/>
    </source>
</evidence>
<evidence type="ECO:0000313" key="4">
    <source>
        <dbReference type="Proteomes" id="UP000006791"/>
    </source>
</evidence>
<evidence type="ECO:0000259" key="2">
    <source>
        <dbReference type="PROSITE" id="PS50076"/>
    </source>
</evidence>
<dbReference type="Proteomes" id="UP000006791">
    <property type="component" value="Chromosome 1"/>
</dbReference>
<dbReference type="EMBL" id="CP002514">
    <property type="protein sequence ID" value="AEP12005.1"/>
    <property type="molecule type" value="Genomic_DNA"/>
</dbReference>
<reference evidence="3 4" key="1">
    <citation type="journal article" date="2012" name="Environ. Microbiol.">
        <title>Complete genome of Candidatus Chloracidobacterium thermophilum, a chlorophyll-based photoheterotroph belonging to the phylum Acidobacteria.</title>
        <authorList>
            <person name="Garcia Costas A.M."/>
            <person name="Liu Z."/>
            <person name="Tomsho L.P."/>
            <person name="Schuster S.C."/>
            <person name="Ward D.M."/>
            <person name="Bryant D.A."/>
        </authorList>
    </citation>
    <scope>NUCLEOTIDE SEQUENCE [LARGE SCALE GENOMIC DNA]</scope>
    <source>
        <strain evidence="3 4">B</strain>
    </source>
</reference>
<evidence type="ECO:0000313" key="3">
    <source>
        <dbReference type="EMBL" id="AEP12005.1"/>
    </source>
</evidence>
<dbReference type="OrthoDB" id="148348at2"/>
<accession>G2LEM2</accession>
<dbReference type="RefSeq" id="WP_014099743.1">
    <property type="nucleotide sequence ID" value="NC_016024.1"/>
</dbReference>
<feature type="domain" description="J" evidence="2">
    <location>
        <begin position="315"/>
        <end position="389"/>
    </location>
</feature>
<proteinExistence type="predicted"/>
<dbReference type="InterPro" id="IPR037257">
    <property type="entry name" value="T2SS_E_N_sf"/>
</dbReference>
<feature type="region of interest" description="Disordered" evidence="1">
    <location>
        <begin position="398"/>
        <end position="436"/>
    </location>
</feature>
<dbReference type="Gene3D" id="1.10.287.110">
    <property type="entry name" value="DnaJ domain"/>
    <property type="match status" value="1"/>
</dbReference>
<keyword evidence="4" id="KW-1185">Reference proteome</keyword>